<evidence type="ECO:0000256" key="1">
    <source>
        <dbReference type="ARBA" id="ARBA00023125"/>
    </source>
</evidence>
<comment type="caution">
    <text evidence="5">The sequence shown here is derived from an EMBL/GenBank/DDBJ whole genome shotgun (WGS) entry which is preliminary data.</text>
</comment>
<dbReference type="SUPFAM" id="SSF46689">
    <property type="entry name" value="Homeodomain-like"/>
    <property type="match status" value="1"/>
</dbReference>
<feature type="region of interest" description="Disordered" evidence="3">
    <location>
        <begin position="1"/>
        <end position="95"/>
    </location>
</feature>
<evidence type="ECO:0000259" key="4">
    <source>
        <dbReference type="PROSITE" id="PS50977"/>
    </source>
</evidence>
<feature type="domain" description="HTH tetR-type" evidence="4">
    <location>
        <begin position="94"/>
        <end position="154"/>
    </location>
</feature>
<feature type="DNA-binding region" description="H-T-H motif" evidence="2">
    <location>
        <begin position="117"/>
        <end position="136"/>
    </location>
</feature>
<dbReference type="InterPro" id="IPR050109">
    <property type="entry name" value="HTH-type_TetR-like_transc_reg"/>
</dbReference>
<dbReference type="Gene3D" id="1.10.357.10">
    <property type="entry name" value="Tetracycline Repressor, domain 2"/>
    <property type="match status" value="1"/>
</dbReference>
<dbReference type="Proteomes" id="UP000321234">
    <property type="component" value="Unassembled WGS sequence"/>
</dbReference>
<organism evidence="5 6">
    <name type="scientific">Quadrisphaera setariae</name>
    <dbReference type="NCBI Taxonomy" id="2593304"/>
    <lineage>
        <taxon>Bacteria</taxon>
        <taxon>Bacillati</taxon>
        <taxon>Actinomycetota</taxon>
        <taxon>Actinomycetes</taxon>
        <taxon>Kineosporiales</taxon>
        <taxon>Kineosporiaceae</taxon>
        <taxon>Quadrisphaera</taxon>
    </lineage>
</organism>
<dbReference type="InterPro" id="IPR036271">
    <property type="entry name" value="Tet_transcr_reg_TetR-rel_C_sf"/>
</dbReference>
<keyword evidence="1 2" id="KW-0238">DNA-binding</keyword>
<accession>A0A5C8Z767</accession>
<evidence type="ECO:0000256" key="2">
    <source>
        <dbReference type="PROSITE-ProRule" id="PRU00335"/>
    </source>
</evidence>
<dbReference type="Pfam" id="PF00440">
    <property type="entry name" value="TetR_N"/>
    <property type="match status" value="1"/>
</dbReference>
<dbReference type="GO" id="GO:0000976">
    <property type="term" value="F:transcription cis-regulatory region binding"/>
    <property type="evidence" value="ECO:0007669"/>
    <property type="project" value="TreeGrafter"/>
</dbReference>
<keyword evidence="6" id="KW-1185">Reference proteome</keyword>
<dbReference type="SUPFAM" id="SSF48498">
    <property type="entry name" value="Tetracyclin repressor-like, C-terminal domain"/>
    <property type="match status" value="1"/>
</dbReference>
<proteinExistence type="predicted"/>
<evidence type="ECO:0000313" key="5">
    <source>
        <dbReference type="EMBL" id="TXR52706.1"/>
    </source>
</evidence>
<name>A0A5C8Z767_9ACTN</name>
<gene>
    <name evidence="5" type="ORF">FMM08_18310</name>
</gene>
<evidence type="ECO:0000256" key="3">
    <source>
        <dbReference type="SAM" id="MobiDB-lite"/>
    </source>
</evidence>
<dbReference type="EMBL" id="VKAC01000012">
    <property type="protein sequence ID" value="TXR52706.1"/>
    <property type="molecule type" value="Genomic_DNA"/>
</dbReference>
<dbReference type="InterPro" id="IPR009057">
    <property type="entry name" value="Homeodomain-like_sf"/>
</dbReference>
<evidence type="ECO:0000313" key="6">
    <source>
        <dbReference type="Proteomes" id="UP000321234"/>
    </source>
</evidence>
<dbReference type="GO" id="GO:0003700">
    <property type="term" value="F:DNA-binding transcription factor activity"/>
    <property type="evidence" value="ECO:0007669"/>
    <property type="project" value="TreeGrafter"/>
</dbReference>
<dbReference type="InterPro" id="IPR001647">
    <property type="entry name" value="HTH_TetR"/>
</dbReference>
<reference evidence="5 6" key="1">
    <citation type="submission" date="2019-07" db="EMBL/GenBank/DDBJ databases">
        <title>Quadrisphaera sp. strain DD2A genome sequencing and assembly.</title>
        <authorList>
            <person name="Kim I."/>
        </authorList>
    </citation>
    <scope>NUCLEOTIDE SEQUENCE [LARGE SCALE GENOMIC DNA]</scope>
    <source>
        <strain evidence="5 6">DD2A</strain>
    </source>
</reference>
<sequence>MDAAPARVRRLRRPGAEEGGDLRLPREGVGEQVRGLREVRRGGRDDGDGGGGRGDGESGHGWPPNDLVICPGRTTRPADRFPAPTRQDERVRSGSTRDALVTAALRVVEAEGLPAATTRRVASEAGLPLGTVHYWFADKRQLVAAVTDALLHEVRERAAGASDLRDAHHRLSGMTAGRQLALVELTTAALRDPSLHDLARQQYAAYRAAALQQVGGGSEALATLVVAVLDGLTLSTLAEDDDGRGRARADAAVELLLHLLEGRGEGRVEGHRDRVAPPGDAP</sequence>
<dbReference type="InterPro" id="IPR041583">
    <property type="entry name" value="TetR_C_31"/>
</dbReference>
<dbReference type="PROSITE" id="PS50977">
    <property type="entry name" value="HTH_TETR_2"/>
    <property type="match status" value="1"/>
</dbReference>
<dbReference type="AlphaFoldDB" id="A0A5C8Z767"/>
<feature type="compositionally biased region" description="Basic and acidic residues" evidence="3">
    <location>
        <begin position="14"/>
        <end position="47"/>
    </location>
</feature>
<dbReference type="PANTHER" id="PTHR30055">
    <property type="entry name" value="HTH-TYPE TRANSCRIPTIONAL REGULATOR RUTR"/>
    <property type="match status" value="1"/>
</dbReference>
<dbReference type="PANTHER" id="PTHR30055:SF231">
    <property type="entry name" value="TRANSCRIPTIONAL REGULATORY PROTEIN (PROBABLY DEOR-FAMILY)-RELATED"/>
    <property type="match status" value="1"/>
</dbReference>
<dbReference type="Pfam" id="PF17940">
    <property type="entry name" value="TetR_C_31"/>
    <property type="match status" value="1"/>
</dbReference>
<dbReference type="OrthoDB" id="5242433at2"/>
<protein>
    <submittedName>
        <fullName evidence="5">TetR family transcriptional regulator</fullName>
    </submittedName>
</protein>